<evidence type="ECO:0008006" key="3">
    <source>
        <dbReference type="Google" id="ProtNLM"/>
    </source>
</evidence>
<evidence type="ECO:0000313" key="1">
    <source>
        <dbReference type="EMBL" id="KAF8484056.1"/>
    </source>
</evidence>
<evidence type="ECO:0000313" key="2">
    <source>
        <dbReference type="Proteomes" id="UP000759537"/>
    </source>
</evidence>
<dbReference type="EMBL" id="WHVB01000004">
    <property type="protein sequence ID" value="KAF8484056.1"/>
    <property type="molecule type" value="Genomic_DNA"/>
</dbReference>
<proteinExistence type="predicted"/>
<dbReference type="AlphaFoldDB" id="A0A9P5TCF7"/>
<organism evidence="1 2">
    <name type="scientific">Russula ochroleuca</name>
    <dbReference type="NCBI Taxonomy" id="152965"/>
    <lineage>
        <taxon>Eukaryota</taxon>
        <taxon>Fungi</taxon>
        <taxon>Dikarya</taxon>
        <taxon>Basidiomycota</taxon>
        <taxon>Agaricomycotina</taxon>
        <taxon>Agaricomycetes</taxon>
        <taxon>Russulales</taxon>
        <taxon>Russulaceae</taxon>
        <taxon>Russula</taxon>
    </lineage>
</organism>
<keyword evidence="2" id="KW-1185">Reference proteome</keyword>
<reference evidence="1" key="1">
    <citation type="submission" date="2019-10" db="EMBL/GenBank/DDBJ databases">
        <authorList>
            <consortium name="DOE Joint Genome Institute"/>
            <person name="Kuo A."/>
            <person name="Miyauchi S."/>
            <person name="Kiss E."/>
            <person name="Drula E."/>
            <person name="Kohler A."/>
            <person name="Sanchez-Garcia M."/>
            <person name="Andreopoulos B."/>
            <person name="Barry K.W."/>
            <person name="Bonito G."/>
            <person name="Buee M."/>
            <person name="Carver A."/>
            <person name="Chen C."/>
            <person name="Cichocki N."/>
            <person name="Clum A."/>
            <person name="Culley D."/>
            <person name="Crous P.W."/>
            <person name="Fauchery L."/>
            <person name="Girlanda M."/>
            <person name="Hayes R."/>
            <person name="Keri Z."/>
            <person name="LaButti K."/>
            <person name="Lipzen A."/>
            <person name="Lombard V."/>
            <person name="Magnuson J."/>
            <person name="Maillard F."/>
            <person name="Morin E."/>
            <person name="Murat C."/>
            <person name="Nolan M."/>
            <person name="Ohm R."/>
            <person name="Pangilinan J."/>
            <person name="Pereira M."/>
            <person name="Perotto S."/>
            <person name="Peter M."/>
            <person name="Riley R."/>
            <person name="Sitrit Y."/>
            <person name="Stielow B."/>
            <person name="Szollosi G."/>
            <person name="Zifcakova L."/>
            <person name="Stursova M."/>
            <person name="Spatafora J.W."/>
            <person name="Tedersoo L."/>
            <person name="Vaario L.-M."/>
            <person name="Yamada A."/>
            <person name="Yan M."/>
            <person name="Wang P."/>
            <person name="Xu J."/>
            <person name="Bruns T."/>
            <person name="Baldrian P."/>
            <person name="Vilgalys R."/>
            <person name="Henrissat B."/>
            <person name="Grigoriev I.V."/>
            <person name="Hibbett D."/>
            <person name="Nagy L.G."/>
            <person name="Martin F.M."/>
        </authorList>
    </citation>
    <scope>NUCLEOTIDE SEQUENCE</scope>
    <source>
        <strain evidence="1">Prilba</strain>
    </source>
</reference>
<dbReference type="Proteomes" id="UP000759537">
    <property type="component" value="Unassembled WGS sequence"/>
</dbReference>
<reference evidence="1" key="2">
    <citation type="journal article" date="2020" name="Nat. Commun.">
        <title>Large-scale genome sequencing of mycorrhizal fungi provides insights into the early evolution of symbiotic traits.</title>
        <authorList>
            <person name="Miyauchi S."/>
            <person name="Kiss E."/>
            <person name="Kuo A."/>
            <person name="Drula E."/>
            <person name="Kohler A."/>
            <person name="Sanchez-Garcia M."/>
            <person name="Morin E."/>
            <person name="Andreopoulos B."/>
            <person name="Barry K.W."/>
            <person name="Bonito G."/>
            <person name="Buee M."/>
            <person name="Carver A."/>
            <person name="Chen C."/>
            <person name="Cichocki N."/>
            <person name="Clum A."/>
            <person name="Culley D."/>
            <person name="Crous P.W."/>
            <person name="Fauchery L."/>
            <person name="Girlanda M."/>
            <person name="Hayes R.D."/>
            <person name="Keri Z."/>
            <person name="LaButti K."/>
            <person name="Lipzen A."/>
            <person name="Lombard V."/>
            <person name="Magnuson J."/>
            <person name="Maillard F."/>
            <person name="Murat C."/>
            <person name="Nolan M."/>
            <person name="Ohm R.A."/>
            <person name="Pangilinan J."/>
            <person name="Pereira M.F."/>
            <person name="Perotto S."/>
            <person name="Peter M."/>
            <person name="Pfister S."/>
            <person name="Riley R."/>
            <person name="Sitrit Y."/>
            <person name="Stielow J.B."/>
            <person name="Szollosi G."/>
            <person name="Zifcakova L."/>
            <person name="Stursova M."/>
            <person name="Spatafora J.W."/>
            <person name="Tedersoo L."/>
            <person name="Vaario L.M."/>
            <person name="Yamada A."/>
            <person name="Yan M."/>
            <person name="Wang P."/>
            <person name="Xu J."/>
            <person name="Bruns T."/>
            <person name="Baldrian P."/>
            <person name="Vilgalys R."/>
            <person name="Dunand C."/>
            <person name="Henrissat B."/>
            <person name="Grigoriev I.V."/>
            <person name="Hibbett D."/>
            <person name="Nagy L.G."/>
            <person name="Martin F.M."/>
        </authorList>
    </citation>
    <scope>NUCLEOTIDE SEQUENCE</scope>
    <source>
        <strain evidence="1">Prilba</strain>
    </source>
</reference>
<gene>
    <name evidence="1" type="ORF">DFH94DRAFT_646310</name>
</gene>
<protein>
    <recommendedName>
        <fullName evidence="3">BTB/POZ domain-containing protein</fullName>
    </recommendedName>
</protein>
<dbReference type="OrthoDB" id="3357985at2759"/>
<name>A0A9P5TCF7_9AGAM</name>
<accession>A0A9P5TCF7</accession>
<sequence>MSSPFFDDMFSLPQPQPSDNDVVDGLPVVRLSEDAEVLSGLFTMLYPIPSKLPNAYDKALTLLATSQKYDMVGLQSRIRGEIQTRTFPTLTGPETFRSYAIASSGQLPSEAEKLARLTLEFPMTFEYLCDELPSFKGWALRDLVGFRKRCRDNIVSCFESFLKLDQPPFNIWVPCTGASGTIFCQYCKRTTGSNGYCQYCGNYSYLNTSSPTGSSPSWLTNLFQKHLGDSREAFSKPLFNPQSIRGLYLSALKDHITSMSNCFSCTKVHSLEGETFCTELMDRLTAALSEVRLDLISHR</sequence>
<comment type="caution">
    <text evidence="1">The sequence shown here is derived from an EMBL/GenBank/DDBJ whole genome shotgun (WGS) entry which is preliminary data.</text>
</comment>